<evidence type="ECO:0000313" key="2">
    <source>
        <dbReference type="Proteomes" id="UP001312865"/>
    </source>
</evidence>
<name>A0ABU8HC43_9BACI</name>
<organism evidence="1 2">
    <name type="scientific">Bacillus spongiae</name>
    <dbReference type="NCBI Taxonomy" id="2683610"/>
    <lineage>
        <taxon>Bacteria</taxon>
        <taxon>Bacillati</taxon>
        <taxon>Bacillota</taxon>
        <taxon>Bacilli</taxon>
        <taxon>Bacillales</taxon>
        <taxon>Bacillaceae</taxon>
        <taxon>Bacillus</taxon>
    </lineage>
</organism>
<reference evidence="1 2" key="1">
    <citation type="journal article" date="2018" name="J. Microbiol.">
        <title>Bacillus spongiae sp. nov., isolated from sponge of Jeju Island.</title>
        <authorList>
            <person name="Lee G.E."/>
            <person name="Im W.T."/>
            <person name="Park J.S."/>
        </authorList>
    </citation>
    <scope>NUCLEOTIDE SEQUENCE [LARGE SCALE GENOMIC DNA]</scope>
    <source>
        <strain evidence="1 2">135PIL107-10</strain>
    </source>
</reference>
<sequence>METLSKLWVYNKEKVGKQRDISLMREHRQRYGLTGNCFDLAIWLLDEFRKDGVEAYPIGHNLNTEDAHVAVVALDESGNRYLCDLGDQWIMPILIDGHNEDFTDEKLSGFFPAAKIQVKPLRNHVEILYHRPNGKVSRQTYETTPLEKGYFMKAAEISQNIIRPIPLIESRVLYKNEMAHWEFDNWSITLSTTEGLYKEDTKRTISDFTEIIGNKVGFDKDLLHTILLEYRNKI</sequence>
<dbReference type="SUPFAM" id="SSF54001">
    <property type="entry name" value="Cysteine proteinases"/>
    <property type="match status" value="1"/>
</dbReference>
<dbReference type="EMBL" id="JBBAXC010000004">
    <property type="protein sequence ID" value="MEI5906748.1"/>
    <property type="molecule type" value="Genomic_DNA"/>
</dbReference>
<dbReference type="Proteomes" id="UP001312865">
    <property type="component" value="Unassembled WGS sequence"/>
</dbReference>
<evidence type="ECO:0008006" key="3">
    <source>
        <dbReference type="Google" id="ProtNLM"/>
    </source>
</evidence>
<dbReference type="InterPro" id="IPR038765">
    <property type="entry name" value="Papain-like_cys_pep_sf"/>
</dbReference>
<accession>A0ABU8HC43</accession>
<comment type="caution">
    <text evidence="1">The sequence shown here is derived from an EMBL/GenBank/DDBJ whole genome shotgun (WGS) entry which is preliminary data.</text>
</comment>
<gene>
    <name evidence="1" type="ORF">WAK64_06715</name>
</gene>
<keyword evidence="2" id="KW-1185">Reference proteome</keyword>
<proteinExistence type="predicted"/>
<evidence type="ECO:0000313" key="1">
    <source>
        <dbReference type="EMBL" id="MEI5906748.1"/>
    </source>
</evidence>
<dbReference type="RefSeq" id="WP_336586180.1">
    <property type="nucleotide sequence ID" value="NZ_JBBAXC010000004.1"/>
</dbReference>
<protein>
    <recommendedName>
        <fullName evidence="3">Arylamine N-acetyltransferase</fullName>
    </recommendedName>
</protein>